<reference evidence="8" key="1">
    <citation type="submission" date="2021-02" db="EMBL/GenBank/DDBJ databases">
        <authorList>
            <person name="Palmer J.M."/>
        </authorList>
    </citation>
    <scope>NUCLEOTIDE SEQUENCE</scope>
    <source>
        <strain evidence="8">SCRP734</strain>
    </source>
</reference>
<dbReference type="InterPro" id="IPR011706">
    <property type="entry name" value="Cu-oxidase_C"/>
</dbReference>
<dbReference type="AlphaFoldDB" id="A0A8T1V7J1"/>
<keyword evidence="3" id="KW-0560">Oxidoreductase</keyword>
<dbReference type="Proteomes" id="UP000694044">
    <property type="component" value="Unassembled WGS sequence"/>
</dbReference>
<keyword evidence="9" id="KW-1185">Reference proteome</keyword>
<comment type="similarity">
    <text evidence="1">Belongs to the multicopper oxidase family.</text>
</comment>
<feature type="chain" id="PRO_5035937683" evidence="4">
    <location>
        <begin position="23"/>
        <end position="559"/>
    </location>
</feature>
<organism evidence="8 9">
    <name type="scientific">Phytophthora pseudosyringae</name>
    <dbReference type="NCBI Taxonomy" id="221518"/>
    <lineage>
        <taxon>Eukaryota</taxon>
        <taxon>Sar</taxon>
        <taxon>Stramenopiles</taxon>
        <taxon>Oomycota</taxon>
        <taxon>Peronosporomycetes</taxon>
        <taxon>Peronosporales</taxon>
        <taxon>Peronosporaceae</taxon>
        <taxon>Phytophthora</taxon>
    </lineage>
</organism>
<evidence type="ECO:0000256" key="1">
    <source>
        <dbReference type="ARBA" id="ARBA00010609"/>
    </source>
</evidence>
<protein>
    <submittedName>
        <fullName evidence="8">Ferroxidase fet3</fullName>
    </submittedName>
</protein>
<evidence type="ECO:0000256" key="2">
    <source>
        <dbReference type="ARBA" id="ARBA00022723"/>
    </source>
</evidence>
<name>A0A8T1V7J1_9STRA</name>
<dbReference type="OrthoDB" id="2121828at2759"/>
<dbReference type="Pfam" id="PF07732">
    <property type="entry name" value="Cu-oxidase_3"/>
    <property type="match status" value="1"/>
</dbReference>
<dbReference type="Pfam" id="PF00394">
    <property type="entry name" value="Cu-oxidase"/>
    <property type="match status" value="1"/>
</dbReference>
<dbReference type="FunFam" id="2.60.40.420:FF:000045">
    <property type="entry name" value="Laccase 2"/>
    <property type="match status" value="1"/>
</dbReference>
<accession>A0A8T1V7J1</accession>
<comment type="caution">
    <text evidence="8">The sequence shown here is derived from an EMBL/GenBank/DDBJ whole genome shotgun (WGS) entry which is preliminary data.</text>
</comment>
<evidence type="ECO:0000259" key="6">
    <source>
        <dbReference type="Pfam" id="PF07731"/>
    </source>
</evidence>
<evidence type="ECO:0000259" key="5">
    <source>
        <dbReference type="Pfam" id="PF00394"/>
    </source>
</evidence>
<dbReference type="PROSITE" id="PS00080">
    <property type="entry name" value="MULTICOPPER_OXIDASE2"/>
    <property type="match status" value="1"/>
</dbReference>
<dbReference type="PANTHER" id="PTHR11709:SF511">
    <property type="entry name" value="LACCASE"/>
    <property type="match status" value="1"/>
</dbReference>
<dbReference type="Pfam" id="PF07731">
    <property type="entry name" value="Cu-oxidase_2"/>
    <property type="match status" value="1"/>
</dbReference>
<dbReference type="InterPro" id="IPR011707">
    <property type="entry name" value="Cu-oxidase-like_N"/>
</dbReference>
<dbReference type="CDD" id="cd04205">
    <property type="entry name" value="CuRO_2_LCC_like"/>
    <property type="match status" value="1"/>
</dbReference>
<dbReference type="PROSITE" id="PS00079">
    <property type="entry name" value="MULTICOPPER_OXIDASE1"/>
    <property type="match status" value="2"/>
</dbReference>
<sequence length="559" mass="60430">MGFGLFSFAALLGLVLDAAVTAADKSTVTYEWRVTYISSACDGVSLTEYGINGNSSSLAVIEVELGQTVQVAVTNELDEPTCLHWHGLQQLGTQEMDGTSDITQCAIAAGGSAVYTFTPERAGTFWWHSHHSTQYAYGLRGALIVHAPADEQQSWEQEVAAEYTLQFADLYHALPGIVPMWDSMIINSLGRYNCTAAASHGYSECNTDQPLSRFKFEAGSKYRLRLINMGALAPFDFSIDGHEFAVVAADGEYLQPSDEITTLRINAGQRYDIIVEAKAASSSSTGGSFWIRATGLYGLPWTAGTASIAGDGFNYEGLAIVYYDEDDTDEPTSSDWTETTTIEEFAFTPLETAVLPTVPSDRAILEFDFRRGLGYFSIDGADYLHFAAPEEPPLFTIAAGLKTEELPATALARKIEYGKHIEVVLVNDMNEQHPFHMHTHSPWVVGSGAASLSDIQAGNLNLKLDGAMKRDVYTVPPCDTDASGACTNHGYVVLRFTADNPGVWIIHCHIDWHLDAGLAMILVEGEDELQAAGADAFANSILSVCGTPITNSTSSNSTA</sequence>
<dbReference type="PANTHER" id="PTHR11709">
    <property type="entry name" value="MULTI-COPPER OXIDASE"/>
    <property type="match status" value="1"/>
</dbReference>
<dbReference type="InterPro" id="IPR033138">
    <property type="entry name" value="Cu_oxidase_CS"/>
</dbReference>
<evidence type="ECO:0000259" key="7">
    <source>
        <dbReference type="Pfam" id="PF07732"/>
    </source>
</evidence>
<dbReference type="EMBL" id="JAGDFM010000557">
    <property type="protein sequence ID" value="KAG7377242.1"/>
    <property type="molecule type" value="Genomic_DNA"/>
</dbReference>
<dbReference type="CDD" id="cd04206">
    <property type="entry name" value="CuRO_1_LCC_like"/>
    <property type="match status" value="1"/>
</dbReference>
<dbReference type="GO" id="GO:0016491">
    <property type="term" value="F:oxidoreductase activity"/>
    <property type="evidence" value="ECO:0007669"/>
    <property type="project" value="UniProtKB-KW"/>
</dbReference>
<evidence type="ECO:0000256" key="3">
    <source>
        <dbReference type="ARBA" id="ARBA00023002"/>
    </source>
</evidence>
<evidence type="ECO:0000256" key="4">
    <source>
        <dbReference type="SAM" id="SignalP"/>
    </source>
</evidence>
<evidence type="ECO:0000313" key="8">
    <source>
        <dbReference type="EMBL" id="KAG7377242.1"/>
    </source>
</evidence>
<feature type="domain" description="Plastocyanin-like" evidence="5">
    <location>
        <begin position="174"/>
        <end position="295"/>
    </location>
</feature>
<proteinExistence type="inferred from homology"/>
<feature type="signal peptide" evidence="4">
    <location>
        <begin position="1"/>
        <end position="22"/>
    </location>
</feature>
<dbReference type="InterPro" id="IPR045087">
    <property type="entry name" value="Cu-oxidase_fam"/>
</dbReference>
<feature type="domain" description="Plastocyanin-like" evidence="6">
    <location>
        <begin position="404"/>
        <end position="526"/>
    </location>
</feature>
<gene>
    <name evidence="8" type="primary">FET3_7</name>
    <name evidence="8" type="ORF">PHYPSEUDO_011962</name>
</gene>
<dbReference type="InterPro" id="IPR002355">
    <property type="entry name" value="Cu_oxidase_Cu_BS"/>
</dbReference>
<dbReference type="InterPro" id="IPR001117">
    <property type="entry name" value="Cu-oxidase_2nd"/>
</dbReference>
<feature type="domain" description="Plastocyanin-like" evidence="7">
    <location>
        <begin position="47"/>
        <end position="149"/>
    </location>
</feature>
<evidence type="ECO:0000313" key="9">
    <source>
        <dbReference type="Proteomes" id="UP000694044"/>
    </source>
</evidence>
<dbReference type="GO" id="GO:0005507">
    <property type="term" value="F:copper ion binding"/>
    <property type="evidence" value="ECO:0007669"/>
    <property type="project" value="InterPro"/>
</dbReference>
<keyword evidence="4" id="KW-0732">Signal</keyword>
<keyword evidence="2" id="KW-0479">Metal-binding</keyword>